<dbReference type="SUPFAM" id="SSF48726">
    <property type="entry name" value="Immunoglobulin"/>
    <property type="match status" value="2"/>
</dbReference>
<dbReference type="Proteomes" id="UP001634394">
    <property type="component" value="Unassembled WGS sequence"/>
</dbReference>
<dbReference type="InterPro" id="IPR007110">
    <property type="entry name" value="Ig-like_dom"/>
</dbReference>
<keyword evidence="3" id="KW-1185">Reference proteome</keyword>
<organism evidence="2 3">
    <name type="scientific">Sinanodonta woodiana</name>
    <name type="common">Chinese pond mussel</name>
    <name type="synonym">Anodonta woodiana</name>
    <dbReference type="NCBI Taxonomy" id="1069815"/>
    <lineage>
        <taxon>Eukaryota</taxon>
        <taxon>Metazoa</taxon>
        <taxon>Spiralia</taxon>
        <taxon>Lophotrochozoa</taxon>
        <taxon>Mollusca</taxon>
        <taxon>Bivalvia</taxon>
        <taxon>Autobranchia</taxon>
        <taxon>Heteroconchia</taxon>
        <taxon>Palaeoheterodonta</taxon>
        <taxon>Unionida</taxon>
        <taxon>Unionoidea</taxon>
        <taxon>Unionidae</taxon>
        <taxon>Unioninae</taxon>
        <taxon>Sinanodonta</taxon>
    </lineage>
</organism>
<dbReference type="InterPro" id="IPR013783">
    <property type="entry name" value="Ig-like_fold"/>
</dbReference>
<comment type="caution">
    <text evidence="2">The sequence shown here is derived from an EMBL/GenBank/DDBJ whole genome shotgun (WGS) entry which is preliminary data.</text>
</comment>
<dbReference type="Gene3D" id="2.60.40.10">
    <property type="entry name" value="Immunoglobulins"/>
    <property type="match status" value="1"/>
</dbReference>
<evidence type="ECO:0000313" key="3">
    <source>
        <dbReference type="Proteomes" id="UP001634394"/>
    </source>
</evidence>
<dbReference type="Pfam" id="PF13927">
    <property type="entry name" value="Ig_3"/>
    <property type="match status" value="1"/>
</dbReference>
<reference evidence="2 3" key="1">
    <citation type="submission" date="2024-11" db="EMBL/GenBank/DDBJ databases">
        <title>Chromosome-level genome assembly of the freshwater bivalve Anodonta woodiana.</title>
        <authorList>
            <person name="Chen X."/>
        </authorList>
    </citation>
    <scope>NUCLEOTIDE SEQUENCE [LARGE SCALE GENOMIC DNA]</scope>
    <source>
        <strain evidence="2">MN2024</strain>
        <tissue evidence="2">Gills</tissue>
    </source>
</reference>
<evidence type="ECO:0000313" key="2">
    <source>
        <dbReference type="EMBL" id="KAL3887382.1"/>
    </source>
</evidence>
<proteinExistence type="predicted"/>
<name>A0ABD3XMS0_SINWO</name>
<gene>
    <name evidence="2" type="ORF">ACJMK2_027324</name>
</gene>
<protein>
    <recommendedName>
        <fullName evidence="1">Ig-like domain-containing protein</fullName>
    </recommendedName>
</protein>
<sequence>MTWNVTCEASGFPTNYTFHPWKHMLGEVTIRSDLHGNHEGIINSSKNTLTLNNLSLEDTGTYVCAADNGVRGINGDIIQTNATVLYVKGKPVVVNKEHVLFTGGIGSSVELFVYFYSDPIILDFTFQRNGSNIEDTSRTHTYLSSTVVEVLFYNKNVNLTVYMAHMLINNLTESDFDDYNLVLENFLGKTDIKLQLNISGNFSK</sequence>
<feature type="domain" description="Ig-like" evidence="1">
    <location>
        <begin position="1"/>
        <end position="83"/>
    </location>
</feature>
<evidence type="ECO:0000259" key="1">
    <source>
        <dbReference type="PROSITE" id="PS50835"/>
    </source>
</evidence>
<dbReference type="PROSITE" id="PS50835">
    <property type="entry name" value="IG_LIKE"/>
    <property type="match status" value="1"/>
</dbReference>
<dbReference type="AlphaFoldDB" id="A0ABD3XMS0"/>
<dbReference type="InterPro" id="IPR036179">
    <property type="entry name" value="Ig-like_dom_sf"/>
</dbReference>
<dbReference type="EMBL" id="JBJQND010000002">
    <property type="protein sequence ID" value="KAL3887382.1"/>
    <property type="molecule type" value="Genomic_DNA"/>
</dbReference>
<dbReference type="CDD" id="cd00096">
    <property type="entry name" value="Ig"/>
    <property type="match status" value="1"/>
</dbReference>
<accession>A0ABD3XMS0</accession>